<name>A0A2N8TSL5_9ACTN</name>
<evidence type="ECO:0000313" key="1">
    <source>
        <dbReference type="EMBL" id="PNG22011.1"/>
    </source>
</evidence>
<proteinExistence type="predicted"/>
<accession>A0A2N8TSL5</accession>
<protein>
    <recommendedName>
        <fullName evidence="3">SnoaL-like domain-containing protein</fullName>
    </recommendedName>
</protein>
<dbReference type="Gene3D" id="3.10.450.50">
    <property type="match status" value="1"/>
</dbReference>
<dbReference type="OrthoDB" id="3681559at2"/>
<dbReference type="AlphaFoldDB" id="A0A2N8TSL5"/>
<dbReference type="Proteomes" id="UP000235943">
    <property type="component" value="Unassembled WGS sequence"/>
</dbReference>
<dbReference type="EMBL" id="POUC01000063">
    <property type="protein sequence ID" value="PNG22011.1"/>
    <property type="molecule type" value="Genomic_DNA"/>
</dbReference>
<keyword evidence="2" id="KW-1185">Reference proteome</keyword>
<dbReference type="RefSeq" id="WP_102908984.1">
    <property type="nucleotide sequence ID" value="NZ_POUC01000063.1"/>
</dbReference>
<evidence type="ECO:0008006" key="3">
    <source>
        <dbReference type="Google" id="ProtNLM"/>
    </source>
</evidence>
<reference evidence="1 2" key="1">
    <citation type="submission" date="2018-01" db="EMBL/GenBank/DDBJ databases">
        <title>Draft genome sequence of Streptomyces sp. 13K301.</title>
        <authorList>
            <person name="Sahin N."/>
            <person name="Saygin H."/>
            <person name="Ay H."/>
        </authorList>
    </citation>
    <scope>NUCLEOTIDE SEQUENCE [LARGE SCALE GENOMIC DNA]</scope>
    <source>
        <strain evidence="1 2">13K301</strain>
    </source>
</reference>
<dbReference type="SUPFAM" id="SSF54427">
    <property type="entry name" value="NTF2-like"/>
    <property type="match status" value="1"/>
</dbReference>
<sequence length="59" mass="6873">MRSSPEYEVHGTSAVTGRPYDNRFVSVVTVRDRKVTHWRDYRDLIAAFDAQGRPQHRPS</sequence>
<organism evidence="1 2">
    <name type="scientific">Streptomyces cahuitamycinicus</name>
    <dbReference type="NCBI Taxonomy" id="2070367"/>
    <lineage>
        <taxon>Bacteria</taxon>
        <taxon>Bacillati</taxon>
        <taxon>Actinomycetota</taxon>
        <taxon>Actinomycetes</taxon>
        <taxon>Kitasatosporales</taxon>
        <taxon>Streptomycetaceae</taxon>
        <taxon>Streptomyces</taxon>
    </lineage>
</organism>
<evidence type="ECO:0000313" key="2">
    <source>
        <dbReference type="Proteomes" id="UP000235943"/>
    </source>
</evidence>
<comment type="caution">
    <text evidence="1">The sequence shown here is derived from an EMBL/GenBank/DDBJ whole genome shotgun (WGS) entry which is preliminary data.</text>
</comment>
<gene>
    <name evidence="1" type="ORF">C1J00_11725</name>
</gene>
<dbReference type="InterPro" id="IPR032710">
    <property type="entry name" value="NTF2-like_dom_sf"/>
</dbReference>